<dbReference type="AlphaFoldDB" id="G3IJP3"/>
<dbReference type="GO" id="GO:0005634">
    <property type="term" value="C:nucleus"/>
    <property type="evidence" value="ECO:0007669"/>
    <property type="project" value="TreeGrafter"/>
</dbReference>
<evidence type="ECO:0000313" key="3">
    <source>
        <dbReference type="EMBL" id="EGW13906.1"/>
    </source>
</evidence>
<evidence type="ECO:0000313" key="4">
    <source>
        <dbReference type="Proteomes" id="UP000001075"/>
    </source>
</evidence>
<dbReference type="GO" id="GO:0003712">
    <property type="term" value="F:transcription coregulator activity"/>
    <property type="evidence" value="ECO:0007669"/>
    <property type="project" value="TreeGrafter"/>
</dbReference>
<dbReference type="FunFam" id="1.20.5.190:FF:000038">
    <property type="entry name" value="calmodulin-binding transcription activator 1 isoform X2"/>
    <property type="match status" value="1"/>
</dbReference>
<proteinExistence type="predicted"/>
<dbReference type="SUPFAM" id="SSF52540">
    <property type="entry name" value="P-loop containing nucleoside triphosphate hydrolases"/>
    <property type="match status" value="1"/>
</dbReference>
<evidence type="ECO:0000256" key="1">
    <source>
        <dbReference type="PROSITE-ProRule" id="PRU00023"/>
    </source>
</evidence>
<dbReference type="GO" id="GO:0003690">
    <property type="term" value="F:double-stranded DNA binding"/>
    <property type="evidence" value="ECO:0007669"/>
    <property type="project" value="TreeGrafter"/>
</dbReference>
<accession>G3IJP3</accession>
<dbReference type="STRING" id="10029.G3IJP3"/>
<evidence type="ECO:0000256" key="2">
    <source>
        <dbReference type="SAM" id="MobiDB-lite"/>
    </source>
</evidence>
<dbReference type="GO" id="GO:0006357">
    <property type="term" value="P:regulation of transcription by RNA polymerase II"/>
    <property type="evidence" value="ECO:0007669"/>
    <property type="project" value="TreeGrafter"/>
</dbReference>
<sequence length="402" mass="43890">MSILERLEQMERRMAEMTGSQQHKQAGSGGGSGGGSGSGAGGGQAQCTSGAGTLGSCFESRVVVVCEKMMSRACWAKSKHLIHSKTFRGMTLLHLAAAQGYATLIQTLIKWRTKHADSIDLELEVDPLNVDHFSCTPLVNMMTLAEHIIEATPDRIKQENFVPMESAALERTDPATINSTMSWLASYLADADRLPSAAYIRSAYTEPLTPSSNASLSPAGSPVSEVAFEKPSLPSAADWSEFLSASTSEKVENELAQLTLSDHEQRELYEAARLVQTAFRKYKYALYKKMTQAAILIQSKFRSYYEQKRFQQSRRAAVLIQNFYRSYKKCGRRRPARRTAVIVQQKLRLATARLTAHLTAHLTALGGLGGDRPVVVQGPRHGMSPATLGAVAMSSNTSLVGL</sequence>
<name>G3IJP3_CRIGR</name>
<protein>
    <submittedName>
        <fullName evidence="3">Calmodulin-binding transcription activator 1</fullName>
    </submittedName>
</protein>
<dbReference type="PANTHER" id="PTHR23335:SF11">
    <property type="entry name" value="CALMODULIN-BINDING TRANSCRIPTION ACTIVATOR 1"/>
    <property type="match status" value="1"/>
</dbReference>
<gene>
    <name evidence="3" type="ORF">I79_024079</name>
</gene>
<feature type="region of interest" description="Disordered" evidence="2">
    <location>
        <begin position="14"/>
        <end position="45"/>
    </location>
</feature>
<dbReference type="PANTHER" id="PTHR23335">
    <property type="entry name" value="CALMODULIN-BINDING TRANSCRIPTION ACTIVATOR CAMTA"/>
    <property type="match status" value="1"/>
</dbReference>
<feature type="repeat" description="ANK" evidence="1">
    <location>
        <begin position="88"/>
        <end position="110"/>
    </location>
</feature>
<dbReference type="Pfam" id="PF00612">
    <property type="entry name" value="IQ"/>
    <property type="match status" value="2"/>
</dbReference>
<dbReference type="InterPro" id="IPR002110">
    <property type="entry name" value="Ankyrin_rpt"/>
</dbReference>
<dbReference type="Proteomes" id="UP000001075">
    <property type="component" value="Unassembled WGS sequence"/>
</dbReference>
<dbReference type="PROSITE" id="PS50088">
    <property type="entry name" value="ANK_REPEAT"/>
    <property type="match status" value="1"/>
</dbReference>
<dbReference type="InterPro" id="IPR027417">
    <property type="entry name" value="P-loop_NTPase"/>
</dbReference>
<organism evidence="3 4">
    <name type="scientific">Cricetulus griseus</name>
    <name type="common">Chinese hamster</name>
    <name type="synonym">Cricetulus barabensis griseus</name>
    <dbReference type="NCBI Taxonomy" id="10029"/>
    <lineage>
        <taxon>Eukaryota</taxon>
        <taxon>Metazoa</taxon>
        <taxon>Chordata</taxon>
        <taxon>Craniata</taxon>
        <taxon>Vertebrata</taxon>
        <taxon>Euteleostomi</taxon>
        <taxon>Mammalia</taxon>
        <taxon>Eutheria</taxon>
        <taxon>Euarchontoglires</taxon>
        <taxon>Glires</taxon>
        <taxon>Rodentia</taxon>
        <taxon>Myomorpha</taxon>
        <taxon>Muroidea</taxon>
        <taxon>Cricetidae</taxon>
        <taxon>Cricetinae</taxon>
        <taxon>Cricetulus</taxon>
    </lineage>
</organism>
<dbReference type="EMBL" id="JH003360">
    <property type="protein sequence ID" value="EGW13906.1"/>
    <property type="molecule type" value="Genomic_DNA"/>
</dbReference>
<reference evidence="4" key="1">
    <citation type="journal article" date="2011" name="Nat. Biotechnol.">
        <title>The genomic sequence of the Chinese hamster ovary (CHO)-K1 cell line.</title>
        <authorList>
            <person name="Xu X."/>
            <person name="Nagarajan H."/>
            <person name="Lewis N.E."/>
            <person name="Pan S."/>
            <person name="Cai Z."/>
            <person name="Liu X."/>
            <person name="Chen W."/>
            <person name="Xie M."/>
            <person name="Wang W."/>
            <person name="Hammond S."/>
            <person name="Andersen M.R."/>
            <person name="Neff N."/>
            <person name="Passarelli B."/>
            <person name="Koh W."/>
            <person name="Fan H.C."/>
            <person name="Wang J."/>
            <person name="Gui Y."/>
            <person name="Lee K.H."/>
            <person name="Betenbaugh M.J."/>
            <person name="Quake S.R."/>
            <person name="Famili I."/>
            <person name="Palsson B.O."/>
            <person name="Wang J."/>
        </authorList>
    </citation>
    <scope>NUCLEOTIDE SEQUENCE [LARGE SCALE GENOMIC DNA]</scope>
    <source>
        <strain evidence="4">CHO K1 cell line</strain>
    </source>
</reference>
<dbReference type="InterPro" id="IPR000048">
    <property type="entry name" value="IQ_motif_EF-hand-BS"/>
</dbReference>
<keyword evidence="1" id="KW-0040">ANK repeat</keyword>
<feature type="compositionally biased region" description="Gly residues" evidence="2">
    <location>
        <begin position="27"/>
        <end position="44"/>
    </location>
</feature>
<dbReference type="PROSITE" id="PS50297">
    <property type="entry name" value="ANK_REP_REGION"/>
    <property type="match status" value="1"/>
</dbReference>
<dbReference type="Gene3D" id="1.20.5.190">
    <property type="match status" value="1"/>
</dbReference>
<dbReference type="PROSITE" id="PS50096">
    <property type="entry name" value="IQ"/>
    <property type="match status" value="1"/>
</dbReference>
<dbReference type="InParanoid" id="G3IJP3"/>